<dbReference type="SUPFAM" id="SSF158682">
    <property type="entry name" value="TerB-like"/>
    <property type="match status" value="1"/>
</dbReference>
<sequence length="81" mass="8482">MKGIKTWIAIASGCLITTVRRPVLKGRTPAQAAEVYTASAWMLDPLSPPERFYLDALARALGLEAALAQQIEAAVAASGAA</sequence>
<accession>A0A5M8FCB0</accession>
<dbReference type="AlphaFoldDB" id="A0A5M8FCB0"/>
<dbReference type="InterPro" id="IPR007486">
    <property type="entry name" value="YebE"/>
</dbReference>
<dbReference type="InterPro" id="IPR029024">
    <property type="entry name" value="TerB-like"/>
</dbReference>
<evidence type="ECO:0000313" key="1">
    <source>
        <dbReference type="EMBL" id="KAA6182513.1"/>
    </source>
</evidence>
<dbReference type="EMBL" id="VWXX01000045">
    <property type="protein sequence ID" value="KAA6182513.1"/>
    <property type="molecule type" value="Genomic_DNA"/>
</dbReference>
<protein>
    <submittedName>
        <fullName evidence="1">Tellurite resistance TerB family protein</fullName>
    </submittedName>
</protein>
<organism evidence="1 2">
    <name type="scientific">Thiohalocapsa marina</name>
    <dbReference type="NCBI Taxonomy" id="424902"/>
    <lineage>
        <taxon>Bacteria</taxon>
        <taxon>Pseudomonadati</taxon>
        <taxon>Pseudomonadota</taxon>
        <taxon>Gammaproteobacteria</taxon>
        <taxon>Chromatiales</taxon>
        <taxon>Chromatiaceae</taxon>
        <taxon>Thiohalocapsa</taxon>
    </lineage>
</organism>
<dbReference type="Pfam" id="PF04391">
    <property type="entry name" value="DUF533"/>
    <property type="match status" value="1"/>
</dbReference>
<comment type="caution">
    <text evidence="1">The sequence shown here is derived from an EMBL/GenBank/DDBJ whole genome shotgun (WGS) entry which is preliminary data.</text>
</comment>
<keyword evidence="2" id="KW-1185">Reference proteome</keyword>
<name>A0A5M8FCB0_9GAMM</name>
<proteinExistence type="predicted"/>
<reference evidence="1 2" key="1">
    <citation type="submission" date="2019-09" db="EMBL/GenBank/DDBJ databases">
        <title>Whole-genome sequence of the purple sulfur bacterium Thiohalocapsa marina DSM 19078.</title>
        <authorList>
            <person name="Kyndt J.A."/>
            <person name="Meyer T.E."/>
        </authorList>
    </citation>
    <scope>NUCLEOTIDE SEQUENCE [LARGE SCALE GENOMIC DNA]</scope>
    <source>
        <strain evidence="1 2">DSM 19078</strain>
    </source>
</reference>
<gene>
    <name evidence="1" type="ORF">F2Q65_17745</name>
</gene>
<dbReference type="Proteomes" id="UP000322981">
    <property type="component" value="Unassembled WGS sequence"/>
</dbReference>
<evidence type="ECO:0000313" key="2">
    <source>
        <dbReference type="Proteomes" id="UP000322981"/>
    </source>
</evidence>